<dbReference type="OMA" id="HTRAEWD"/>
<gene>
    <name evidence="2" type="ORF">KFL_008590010</name>
</gene>
<sequence length="174" mass="20248">MAGNMLNQLEDLLRRFAVWFFGLFARLAAYFDDSAAFDHATALKNVVTINTRQHWDLAFEEAEREGKEGILAYFTKWSSPPCKFVRPWFAELSEKYSNLKFLMVYVEDLEELAVEAGVKFIPEFQFFHEGKTEKVQGAKRDQVEALLKRKIGHSMVQRTQTRTIEEQSRSKKAN</sequence>
<dbReference type="EMBL" id="DF237808">
    <property type="protein sequence ID" value="GAQ91804.1"/>
    <property type="molecule type" value="Genomic_DNA"/>
</dbReference>
<dbReference type="InterPro" id="IPR036249">
    <property type="entry name" value="Thioredoxin-like_sf"/>
</dbReference>
<protein>
    <recommendedName>
        <fullName evidence="1">Thioredoxin domain-containing protein</fullName>
    </recommendedName>
</protein>
<dbReference type="Proteomes" id="UP000054558">
    <property type="component" value="Unassembled WGS sequence"/>
</dbReference>
<dbReference type="OrthoDB" id="10263751at2759"/>
<dbReference type="Gene3D" id="3.40.30.10">
    <property type="entry name" value="Glutaredoxin"/>
    <property type="match status" value="1"/>
</dbReference>
<accession>A0A1Y1ILY1</accession>
<keyword evidence="3" id="KW-1185">Reference proteome</keyword>
<evidence type="ECO:0000313" key="2">
    <source>
        <dbReference type="EMBL" id="GAQ91804.1"/>
    </source>
</evidence>
<dbReference type="AlphaFoldDB" id="A0A1Y1ILY1"/>
<evidence type="ECO:0000259" key="1">
    <source>
        <dbReference type="Pfam" id="PF00085"/>
    </source>
</evidence>
<dbReference type="STRING" id="105231.A0A1Y1ILY1"/>
<dbReference type="InterPro" id="IPR013766">
    <property type="entry name" value="Thioredoxin_domain"/>
</dbReference>
<feature type="domain" description="Thioredoxin" evidence="1">
    <location>
        <begin position="59"/>
        <end position="147"/>
    </location>
</feature>
<dbReference type="PANTHER" id="PTHR10438:SF463">
    <property type="entry name" value="THIOREDOXIN"/>
    <property type="match status" value="1"/>
</dbReference>
<dbReference type="PANTHER" id="PTHR10438">
    <property type="entry name" value="THIOREDOXIN"/>
    <property type="match status" value="1"/>
</dbReference>
<dbReference type="InterPro" id="IPR050620">
    <property type="entry name" value="Thioredoxin_H-type-like"/>
</dbReference>
<dbReference type="SUPFAM" id="SSF52833">
    <property type="entry name" value="Thioredoxin-like"/>
    <property type="match status" value="1"/>
</dbReference>
<name>A0A1Y1ILY1_KLENI</name>
<evidence type="ECO:0000313" key="3">
    <source>
        <dbReference type="Proteomes" id="UP000054558"/>
    </source>
</evidence>
<dbReference type="CDD" id="cd02947">
    <property type="entry name" value="TRX_family"/>
    <property type="match status" value="1"/>
</dbReference>
<proteinExistence type="predicted"/>
<reference evidence="2 3" key="1">
    <citation type="journal article" date="2014" name="Nat. Commun.">
        <title>Klebsormidium flaccidum genome reveals primary factors for plant terrestrial adaptation.</title>
        <authorList>
            <person name="Hori K."/>
            <person name="Maruyama F."/>
            <person name="Fujisawa T."/>
            <person name="Togashi T."/>
            <person name="Yamamoto N."/>
            <person name="Seo M."/>
            <person name="Sato S."/>
            <person name="Yamada T."/>
            <person name="Mori H."/>
            <person name="Tajima N."/>
            <person name="Moriyama T."/>
            <person name="Ikeuchi M."/>
            <person name="Watanabe M."/>
            <person name="Wada H."/>
            <person name="Kobayashi K."/>
            <person name="Saito M."/>
            <person name="Masuda T."/>
            <person name="Sasaki-Sekimoto Y."/>
            <person name="Mashiguchi K."/>
            <person name="Awai K."/>
            <person name="Shimojima M."/>
            <person name="Masuda S."/>
            <person name="Iwai M."/>
            <person name="Nobusawa T."/>
            <person name="Narise T."/>
            <person name="Kondo S."/>
            <person name="Saito H."/>
            <person name="Sato R."/>
            <person name="Murakawa M."/>
            <person name="Ihara Y."/>
            <person name="Oshima-Yamada Y."/>
            <person name="Ohtaka K."/>
            <person name="Satoh M."/>
            <person name="Sonobe K."/>
            <person name="Ishii M."/>
            <person name="Ohtani R."/>
            <person name="Kanamori-Sato M."/>
            <person name="Honoki R."/>
            <person name="Miyazaki D."/>
            <person name="Mochizuki H."/>
            <person name="Umetsu J."/>
            <person name="Higashi K."/>
            <person name="Shibata D."/>
            <person name="Kamiya Y."/>
            <person name="Sato N."/>
            <person name="Nakamura Y."/>
            <person name="Tabata S."/>
            <person name="Ida S."/>
            <person name="Kurokawa K."/>
            <person name="Ohta H."/>
        </authorList>
    </citation>
    <scope>NUCLEOTIDE SEQUENCE [LARGE SCALE GENOMIC DNA]</scope>
    <source>
        <strain evidence="2 3">NIES-2285</strain>
    </source>
</reference>
<dbReference type="Pfam" id="PF00085">
    <property type="entry name" value="Thioredoxin"/>
    <property type="match status" value="1"/>
</dbReference>
<organism evidence="2 3">
    <name type="scientific">Klebsormidium nitens</name>
    <name type="common">Green alga</name>
    <name type="synonym">Ulothrix nitens</name>
    <dbReference type="NCBI Taxonomy" id="105231"/>
    <lineage>
        <taxon>Eukaryota</taxon>
        <taxon>Viridiplantae</taxon>
        <taxon>Streptophyta</taxon>
        <taxon>Klebsormidiophyceae</taxon>
        <taxon>Klebsormidiales</taxon>
        <taxon>Klebsormidiaceae</taxon>
        <taxon>Klebsormidium</taxon>
    </lineage>
</organism>